<keyword evidence="3" id="KW-1185">Reference proteome</keyword>
<dbReference type="Proteomes" id="UP000305451">
    <property type="component" value="Unassembled WGS sequence"/>
</dbReference>
<accession>A0A4S2HEN7</accession>
<dbReference type="AlphaFoldDB" id="A0A4S2HEN7"/>
<evidence type="ECO:0000256" key="1">
    <source>
        <dbReference type="SAM" id="MobiDB-lite"/>
    </source>
</evidence>
<evidence type="ECO:0000313" key="3">
    <source>
        <dbReference type="Proteomes" id="UP000305451"/>
    </source>
</evidence>
<proteinExistence type="predicted"/>
<evidence type="ECO:0000313" key="2">
    <source>
        <dbReference type="EMBL" id="TGY94271.1"/>
    </source>
</evidence>
<dbReference type="RefSeq" id="WP_135943467.1">
    <property type="nucleotide sequence ID" value="NZ_BMEI01000001.1"/>
</dbReference>
<name>A0A4S2HEN7_9PROT</name>
<dbReference type="EMBL" id="SRXV01000001">
    <property type="protein sequence ID" value="TGY94271.1"/>
    <property type="molecule type" value="Genomic_DNA"/>
</dbReference>
<reference evidence="2 3" key="1">
    <citation type="journal article" date="2013" name="Int. J. Syst. Evol. Microbiol.">
        <title>Marinicauda pacifica gen. nov., sp. nov., a prosthecate alphaproteobacterium of the family Hyphomonadaceae isolated from deep seawater.</title>
        <authorList>
            <person name="Zhang X.Y."/>
            <person name="Li G.W."/>
            <person name="Wang C.S."/>
            <person name="Zhang Y.J."/>
            <person name="Xu X.W."/>
            <person name="Li H."/>
            <person name="Liu A."/>
            <person name="Liu C."/>
            <person name="Xie B.B."/>
            <person name="Qin Q.L."/>
            <person name="Xu Z."/>
            <person name="Chen X.L."/>
            <person name="Zhou B.C."/>
            <person name="Zhang Y.Z."/>
        </authorList>
    </citation>
    <scope>NUCLEOTIDE SEQUENCE [LARGE SCALE GENOMIC DNA]</scope>
    <source>
        <strain evidence="2 3">P-1 km-3</strain>
    </source>
</reference>
<feature type="region of interest" description="Disordered" evidence="1">
    <location>
        <begin position="202"/>
        <end position="227"/>
    </location>
</feature>
<sequence>MARLTTQEGAQFTILDDVQIYEEAELDRICARHTITDEATRMLLWRVLERAGKRLRDQTRLQASRTQISRLKQELQLGMRLSAQLGHHVPDGQQLREDNAGVGLNRYHLAALREGERRVCDARSDQRRYRLEDASDMLSYLSDVYEEALSACAGSSIEDPEETWRGTLRGFYTHTLARAWVTRDADQGERFLADCRMALDRAPGGEGEENVAQAAPSKGRAHGSGAG</sequence>
<organism evidence="2 3">
    <name type="scientific">Marinicauda pacifica</name>
    <dbReference type="NCBI Taxonomy" id="1133559"/>
    <lineage>
        <taxon>Bacteria</taxon>
        <taxon>Pseudomonadati</taxon>
        <taxon>Pseudomonadota</taxon>
        <taxon>Alphaproteobacteria</taxon>
        <taxon>Maricaulales</taxon>
        <taxon>Maricaulaceae</taxon>
        <taxon>Marinicauda</taxon>
    </lineage>
</organism>
<gene>
    <name evidence="2" type="ORF">E5162_03075</name>
</gene>
<comment type="caution">
    <text evidence="2">The sequence shown here is derived from an EMBL/GenBank/DDBJ whole genome shotgun (WGS) entry which is preliminary data.</text>
</comment>
<protein>
    <submittedName>
        <fullName evidence="2">Uncharacterized protein</fullName>
    </submittedName>
</protein>
<dbReference type="OrthoDB" id="7632313at2"/>